<organism evidence="2 3">
    <name type="scientific">Aureobasidium melanogenum</name>
    <name type="common">Aureobasidium pullulans var. melanogenum</name>
    <dbReference type="NCBI Taxonomy" id="46634"/>
    <lineage>
        <taxon>Eukaryota</taxon>
        <taxon>Fungi</taxon>
        <taxon>Dikarya</taxon>
        <taxon>Ascomycota</taxon>
        <taxon>Pezizomycotina</taxon>
        <taxon>Dothideomycetes</taxon>
        <taxon>Dothideomycetidae</taxon>
        <taxon>Dothideales</taxon>
        <taxon>Saccotheciaceae</taxon>
        <taxon>Aureobasidium</taxon>
    </lineage>
</organism>
<dbReference type="InterPro" id="IPR053137">
    <property type="entry name" value="NLR-like"/>
</dbReference>
<evidence type="ECO:0000313" key="2">
    <source>
        <dbReference type="EMBL" id="KAH0210569.1"/>
    </source>
</evidence>
<dbReference type="GO" id="GO:0003824">
    <property type="term" value="F:catalytic activity"/>
    <property type="evidence" value="ECO:0007669"/>
    <property type="project" value="InterPro"/>
</dbReference>
<comment type="caution">
    <text evidence="2">The sequence shown here is derived from an EMBL/GenBank/DDBJ whole genome shotgun (WGS) entry which is preliminary data.</text>
</comment>
<dbReference type="SUPFAM" id="SSF53167">
    <property type="entry name" value="Purine and uridine phosphorylases"/>
    <property type="match status" value="1"/>
</dbReference>
<dbReference type="InterPro" id="IPR035994">
    <property type="entry name" value="Nucleoside_phosphorylase_sf"/>
</dbReference>
<feature type="non-terminal residue" evidence="2">
    <location>
        <position position="332"/>
    </location>
</feature>
<dbReference type="Proteomes" id="UP000767238">
    <property type="component" value="Unassembled WGS sequence"/>
</dbReference>
<accession>A0A9P8K131</accession>
<dbReference type="EMBL" id="JAHFXF010000418">
    <property type="protein sequence ID" value="KAG9688128.1"/>
    <property type="molecule type" value="Genomic_DNA"/>
</dbReference>
<dbReference type="GO" id="GO:0009116">
    <property type="term" value="P:nucleoside metabolic process"/>
    <property type="evidence" value="ECO:0007669"/>
    <property type="project" value="InterPro"/>
</dbReference>
<protein>
    <submittedName>
        <fullName evidence="2">Purine and uridine phosphorylase</fullName>
    </submittedName>
</protein>
<evidence type="ECO:0000313" key="3">
    <source>
        <dbReference type="Proteomes" id="UP000767238"/>
    </source>
</evidence>
<dbReference type="AlphaFoldDB" id="A0A9P8K131"/>
<dbReference type="EMBL" id="JAHFYH010000162">
    <property type="protein sequence ID" value="KAH0210569.1"/>
    <property type="molecule type" value="Genomic_DNA"/>
</dbReference>
<dbReference type="PANTHER" id="PTHR46082:SF11">
    <property type="entry name" value="AAA+ ATPASE DOMAIN-CONTAINING PROTEIN-RELATED"/>
    <property type="match status" value="1"/>
</dbReference>
<reference evidence="2" key="1">
    <citation type="journal article" date="2021" name="J Fungi (Basel)">
        <title>Virulence traits and population genomics of the black yeast Aureobasidium melanogenum.</title>
        <authorList>
            <person name="Cernosa A."/>
            <person name="Sun X."/>
            <person name="Gostincar C."/>
            <person name="Fang C."/>
            <person name="Gunde-Cimerman N."/>
            <person name="Song Z."/>
        </authorList>
    </citation>
    <scope>NUCLEOTIDE SEQUENCE</scope>
    <source>
        <strain evidence="2">EXF-8016</strain>
        <strain evidence="1">EXF-9911</strain>
    </source>
</reference>
<dbReference type="Proteomes" id="UP000779574">
    <property type="component" value="Unassembled WGS sequence"/>
</dbReference>
<name>A0A9P8K131_AURME</name>
<proteinExistence type="predicted"/>
<reference evidence="2" key="2">
    <citation type="submission" date="2021-08" db="EMBL/GenBank/DDBJ databases">
        <authorList>
            <person name="Gostincar C."/>
            <person name="Sun X."/>
            <person name="Song Z."/>
            <person name="Gunde-Cimerman N."/>
        </authorList>
    </citation>
    <scope>NUCLEOTIDE SEQUENCE</scope>
    <source>
        <strain evidence="2">EXF-8016</strain>
        <strain evidence="1">EXF-9911</strain>
    </source>
</reference>
<evidence type="ECO:0000313" key="1">
    <source>
        <dbReference type="EMBL" id="KAG9688128.1"/>
    </source>
</evidence>
<dbReference type="PANTHER" id="PTHR46082">
    <property type="entry name" value="ATP/GTP-BINDING PROTEIN-RELATED"/>
    <property type="match status" value="1"/>
</dbReference>
<sequence>MSDPQQYTVGWICALTTEYIAARQFLNKEHDLPTHVSANDINGYTLGEMAGHNVVIAVLPRGTYGLSSAASVAANMLNSFPNIRVGLMVGIGGGAPIAKRDIRLGDVVVSSPENFTGGVYQYDYGKTVQGREFQQTGFLNKPPAVVLTALSVPESTYESEGHDIENRINAILDKKPKLKKKYSRPAQGTDCLYKSTIVHPYGSEGDCRQLCGDQPHLMVKRPEREEDENDSSVHYGIIASANQLMKDATMRDTLAKEKDILCFEMEAAGLMDGFPCLVVRGICDYSDSHKNKEWQGYAAMTAAAYAKDLLAKMVLSRVEQEEKINEALSLGK</sequence>
<dbReference type="Gene3D" id="3.40.50.1580">
    <property type="entry name" value="Nucleoside phosphorylase domain"/>
    <property type="match status" value="1"/>
</dbReference>
<gene>
    <name evidence="1" type="ORF">KCU76_g9840</name>
    <name evidence="2" type="ORF">KCV03_g9991</name>
</gene>